<evidence type="ECO:0000313" key="4">
    <source>
        <dbReference type="Proteomes" id="UP000323075"/>
    </source>
</evidence>
<sequence>MTSFGLSKGLVSNMGLIDWIKSRFSEEEEEVENDHLREFVYLDETSVVSLLASLEGEITESLITRSESVNRELGKSKKGLSVKGTGYNRVNESETLERSGSETIQRSVIQSRFDELYESRRNQLLLPSEDGIDREDIQRREIIKLDGCVNVAKSYRIFKIIEYLVDTFEDMEGLGDSVEDISNEEFEAISGFLSSLYGNQIPVTVEAVNYRIYEDRVEHIQNLDSVEQGNPISMVAYLNRDSLWDDPLTVFSEDTEFTIYGRVITDKVDWNPLRLTRVLEEHFPDQAKQVNIALKTTLLNLEKEGGKSQISIDVEKSLEEMLSDLREGLEGRGHTLGGSDLTSLTSDGMSPSAEFEEYTEAREELEQVLDELNVDMDSDEKAKLLWDIITGEEGHMQKKDDVEFEIKPIGVYW</sequence>
<comment type="caution">
    <text evidence="3">The sequence shown here is derived from an EMBL/GenBank/DDBJ whole genome shotgun (WGS) entry which is preliminary data.</text>
</comment>
<dbReference type="InterPro" id="IPR045633">
    <property type="entry name" value="DUF6414"/>
</dbReference>
<name>A0A663A9I7_HALS9</name>
<protein>
    <submittedName>
        <fullName evidence="3">Uncharacterized protein</fullName>
    </submittedName>
</protein>
<dbReference type="Proteomes" id="UP000323075">
    <property type="component" value="Unassembled WGS sequence"/>
</dbReference>
<organism evidence="3 4">
    <name type="scientific">Halobacterium salinarum (strain ATCC 33171 / DSM 3754 / JCM 8978 / NBRC 102687 / NCIMB 764 / 91-R6)</name>
    <dbReference type="NCBI Taxonomy" id="2597657"/>
    <lineage>
        <taxon>Archaea</taxon>
        <taxon>Methanobacteriati</taxon>
        <taxon>Methanobacteriota</taxon>
        <taxon>Stenosarchaea group</taxon>
        <taxon>Halobacteria</taxon>
        <taxon>Halobacteriales</taxon>
        <taxon>Halobacteriaceae</taxon>
        <taxon>Halobacterium</taxon>
    </lineage>
</organism>
<reference evidence="3 4" key="1">
    <citation type="submission" date="2019-07" db="EMBL/GenBank/DDBJ databases">
        <title>Genomic Encyclopedia of Archaeal and Bacterial Type Strains, Phase II (KMG-II): from individual species to whole genera.</title>
        <authorList>
            <person name="Goeker M."/>
        </authorList>
    </citation>
    <scope>NUCLEOTIDE SEQUENCE [LARGE SCALE GENOMIC DNA]</scope>
    <source>
        <strain evidence="3 4">DSM 3754</strain>
    </source>
</reference>
<dbReference type="AlphaFoldDB" id="A0A663A9I7"/>
<accession>A0A663A9I7</accession>
<proteinExistence type="predicted"/>
<feature type="compositionally biased region" description="Polar residues" evidence="2">
    <location>
        <begin position="340"/>
        <end position="349"/>
    </location>
</feature>
<dbReference type="EMBL" id="VRYN01000001">
    <property type="protein sequence ID" value="TYO81636.1"/>
    <property type="molecule type" value="Genomic_DNA"/>
</dbReference>
<feature type="region of interest" description="Disordered" evidence="2">
    <location>
        <begin position="329"/>
        <end position="353"/>
    </location>
</feature>
<gene>
    <name evidence="3" type="ORF">APQ99_00143</name>
</gene>
<evidence type="ECO:0000313" key="3">
    <source>
        <dbReference type="EMBL" id="TYO81636.1"/>
    </source>
</evidence>
<dbReference type="Pfam" id="PF19952">
    <property type="entry name" value="DUF6414"/>
    <property type="match status" value="1"/>
</dbReference>
<evidence type="ECO:0000256" key="2">
    <source>
        <dbReference type="SAM" id="MobiDB-lite"/>
    </source>
</evidence>
<feature type="coiled-coil region" evidence="1">
    <location>
        <begin position="355"/>
        <end position="382"/>
    </location>
</feature>
<keyword evidence="1" id="KW-0175">Coiled coil</keyword>
<evidence type="ECO:0000256" key="1">
    <source>
        <dbReference type="SAM" id="Coils"/>
    </source>
</evidence>